<evidence type="ECO:0000313" key="7">
    <source>
        <dbReference type="Proteomes" id="UP000593567"/>
    </source>
</evidence>
<dbReference type="PANTHER" id="PTHR45748">
    <property type="entry name" value="1-PHOSPHATIDYLINOSITOL 3-PHOSPHATE 5-KINASE-RELATED"/>
    <property type="match status" value="1"/>
</dbReference>
<keyword evidence="7" id="KW-1185">Reference proteome</keyword>
<dbReference type="GO" id="GO:0046854">
    <property type="term" value="P:phosphatidylinositol phosphate biosynthetic process"/>
    <property type="evidence" value="ECO:0007669"/>
    <property type="project" value="TreeGrafter"/>
</dbReference>
<sequence length="928" mass="104386">MSVLYNATPLVPLSPAAWHLSFARFLQIQFNGGLSGSQVGEDCVHSMSTHYHQYFQFKGAVAIFKPSGITLREVVFPSPHVLMEHKISNKDIESRVKRIHTHGLGFFSDIMEIICKIEANSAENKEKWKTNPDYKLDLESEKKWFTEETDRMQSALLTETDPLTDTSLNLQKLSDDAIRLQFHLARSVQEWNIKIERANTNEEKIGDKKRLEDRSPKHFGSVPQLYGVGSKEESVAGSIEIYQTTPTPSESVYSAAVSSKDPEGPVLSAVDIVERLVHNDSPSSFDSASGIFSSSLCNEYDLGHYHQSVNEGLRAGLGRALTVNSYDSVGSFVVCDASTSIETAVPTEHKGRNSEQVIMSSSAQSQQMTPSDVNTQRSSENKNMADQVLPLPHADETIKAHEKLADDVTDVSAANTIKTASAGAALDHLDDSKYQAVGNKVAAFSSVTKDSRLLTRHSVANDGKEVTQRRGGSKRTKRLKRNSSRYLLESVKSAIMSTAEDIPLFIKPIDNPFSDNEHYLLPSTPNVPIIIYDEEPSSIIAYALGSHDYDEQLTAKAEMIAKGPSTMSSEKDIKTDEIEVILKLTSVSAVSESLSKSSKLPDTPTNLLVVGDSKSKDRSAPAEINPHIEMEFTEKSVSGEKTGLFYCKVYFAAEFKKLRELIYPEGEEQFIRSLSRCYKWNAKGGKSGLGFCKTQDDRFIMKQMVKQEVQSFLDFGPYYFDYLTESLTDSGFPKERCALAKILGVYKIGLKNFVTNAVFRQDVLIIENLFYNRHIGKVFDLKGSDRNRLTKRETSLDSVLLDENFMRYSKQNPIYVRNHTKLVLMNALMEDTQFLARHKVMDYSLLCGYDEDTKELVIGIIDYIRTFTWDKRLETYVKSSGFLGGQGKMPTIVSPEVYRNRFLEAMEKYFHVVPDRWSKFPYFYPVKM</sequence>
<evidence type="ECO:0000256" key="1">
    <source>
        <dbReference type="ARBA" id="ARBA00022741"/>
    </source>
</evidence>
<dbReference type="PANTHER" id="PTHR45748:SF7">
    <property type="entry name" value="1-PHOSPHATIDYLINOSITOL 3-PHOSPHATE 5-KINASE-RELATED"/>
    <property type="match status" value="1"/>
</dbReference>
<feature type="region of interest" description="Disordered" evidence="4">
    <location>
        <begin position="460"/>
        <end position="479"/>
    </location>
</feature>
<evidence type="ECO:0000256" key="4">
    <source>
        <dbReference type="SAM" id="MobiDB-lite"/>
    </source>
</evidence>
<evidence type="ECO:0000256" key="2">
    <source>
        <dbReference type="ARBA" id="ARBA00022840"/>
    </source>
</evidence>
<dbReference type="Gene3D" id="3.30.810.10">
    <property type="entry name" value="2-Layer Sandwich"/>
    <property type="match status" value="1"/>
</dbReference>
<dbReference type="OrthoDB" id="158357at2759"/>
<feature type="region of interest" description="Disordered" evidence="4">
    <location>
        <begin position="346"/>
        <end position="379"/>
    </location>
</feature>
<dbReference type="AlphaFoldDB" id="A0A7J7JA98"/>
<dbReference type="InterPro" id="IPR044769">
    <property type="entry name" value="PIKfyve_PIPKc"/>
</dbReference>
<feature type="compositionally biased region" description="Polar residues" evidence="4">
    <location>
        <begin position="354"/>
        <end position="379"/>
    </location>
</feature>
<dbReference type="Gene3D" id="3.30.800.10">
    <property type="entry name" value="Phosphatidylinositol Phosphate Kinase II Beta"/>
    <property type="match status" value="1"/>
</dbReference>
<gene>
    <name evidence="6" type="ORF">EB796_019080</name>
</gene>
<keyword evidence="3" id="KW-0418">Kinase</keyword>
<accession>A0A7J7JA98</accession>
<name>A0A7J7JA98_BUGNE</name>
<dbReference type="FunFam" id="3.30.810.10:FF:000001">
    <property type="entry name" value="1-phosphatidylinositol 3-phosphate 5-kinase FAB1"/>
    <property type="match status" value="1"/>
</dbReference>
<proteinExistence type="predicted"/>
<dbReference type="Proteomes" id="UP000593567">
    <property type="component" value="Unassembled WGS sequence"/>
</dbReference>
<comment type="caution">
    <text evidence="6">The sequence shown here is derived from an EMBL/GenBank/DDBJ whole genome shotgun (WGS) entry which is preliminary data.</text>
</comment>
<dbReference type="InterPro" id="IPR027484">
    <property type="entry name" value="PInositol-4-P-5-kinase_N"/>
</dbReference>
<dbReference type="CDD" id="cd17300">
    <property type="entry name" value="PIPKc_PIKfyve"/>
    <property type="match status" value="1"/>
</dbReference>
<evidence type="ECO:0000259" key="5">
    <source>
        <dbReference type="PROSITE" id="PS51455"/>
    </source>
</evidence>
<organism evidence="6 7">
    <name type="scientific">Bugula neritina</name>
    <name type="common">Brown bryozoan</name>
    <name type="synonym">Sertularia neritina</name>
    <dbReference type="NCBI Taxonomy" id="10212"/>
    <lineage>
        <taxon>Eukaryota</taxon>
        <taxon>Metazoa</taxon>
        <taxon>Spiralia</taxon>
        <taxon>Lophotrochozoa</taxon>
        <taxon>Bryozoa</taxon>
        <taxon>Gymnolaemata</taxon>
        <taxon>Cheilostomatida</taxon>
        <taxon>Flustrina</taxon>
        <taxon>Buguloidea</taxon>
        <taxon>Bugulidae</taxon>
        <taxon>Bugula</taxon>
    </lineage>
</organism>
<dbReference type="SUPFAM" id="SSF56104">
    <property type="entry name" value="SAICAR synthase-like"/>
    <property type="match status" value="1"/>
</dbReference>
<dbReference type="SMART" id="SM00330">
    <property type="entry name" value="PIPKc"/>
    <property type="match status" value="1"/>
</dbReference>
<dbReference type="PROSITE" id="PS51455">
    <property type="entry name" value="PIPK"/>
    <property type="match status" value="1"/>
</dbReference>
<dbReference type="EMBL" id="VXIV02002828">
    <property type="protein sequence ID" value="KAF6022614.1"/>
    <property type="molecule type" value="Genomic_DNA"/>
</dbReference>
<dbReference type="Pfam" id="PF01504">
    <property type="entry name" value="PIP5K"/>
    <property type="match status" value="2"/>
</dbReference>
<feature type="domain" description="PIPK" evidence="5">
    <location>
        <begin position="582"/>
        <end position="910"/>
    </location>
</feature>
<dbReference type="GO" id="GO:0005524">
    <property type="term" value="F:ATP binding"/>
    <property type="evidence" value="ECO:0007669"/>
    <property type="project" value="UniProtKB-UniRule"/>
</dbReference>
<dbReference type="GO" id="GO:0010008">
    <property type="term" value="C:endosome membrane"/>
    <property type="evidence" value="ECO:0007669"/>
    <property type="project" value="TreeGrafter"/>
</dbReference>
<keyword evidence="1 3" id="KW-0547">Nucleotide-binding</keyword>
<dbReference type="GO" id="GO:0000285">
    <property type="term" value="F:1-phosphatidylinositol-3-phosphate 5-kinase activity"/>
    <property type="evidence" value="ECO:0007669"/>
    <property type="project" value="InterPro"/>
</dbReference>
<evidence type="ECO:0000256" key="3">
    <source>
        <dbReference type="PROSITE-ProRule" id="PRU00781"/>
    </source>
</evidence>
<protein>
    <submittedName>
        <fullName evidence="6">Fab1</fullName>
    </submittedName>
</protein>
<dbReference type="InterPro" id="IPR002498">
    <property type="entry name" value="PInositol-4-P-4/5-kinase_core"/>
</dbReference>
<reference evidence="6" key="1">
    <citation type="submission" date="2020-06" db="EMBL/GenBank/DDBJ databases">
        <title>Draft genome of Bugula neritina, a colonial animal packing powerful symbionts and potential medicines.</title>
        <authorList>
            <person name="Rayko M."/>
        </authorList>
    </citation>
    <scope>NUCLEOTIDE SEQUENCE [LARGE SCALE GENOMIC DNA]</scope>
    <source>
        <strain evidence="6">Kwan_BN1</strain>
    </source>
</reference>
<keyword evidence="3" id="KW-0808">Transferase</keyword>
<dbReference type="InterPro" id="IPR027483">
    <property type="entry name" value="PInositol-4-P-4/5-kinase_C_sf"/>
</dbReference>
<evidence type="ECO:0000313" key="6">
    <source>
        <dbReference type="EMBL" id="KAF6022614.1"/>
    </source>
</evidence>
<keyword evidence="2 3" id="KW-0067">ATP-binding</keyword>